<dbReference type="Proteomes" id="UP000790580">
    <property type="component" value="Unassembled WGS sequence"/>
</dbReference>
<reference evidence="1 2" key="1">
    <citation type="submission" date="2021-06" db="EMBL/GenBank/DDBJ databases">
        <title>Bacillus sp. RD4P76, an endophyte from a halophyte.</title>
        <authorList>
            <person name="Sun J.-Q."/>
        </authorList>
    </citation>
    <scope>NUCLEOTIDE SEQUENCE [LARGE SCALE GENOMIC DNA]</scope>
    <source>
        <strain evidence="1 2">JCM 17098</strain>
    </source>
</reference>
<gene>
    <name evidence="1" type="ORF">KS407_20580</name>
</gene>
<keyword evidence="2" id="KW-1185">Reference proteome</keyword>
<organism evidence="1 2">
    <name type="scientific">Evansella alkalicola</name>
    <dbReference type="NCBI Taxonomy" id="745819"/>
    <lineage>
        <taxon>Bacteria</taxon>
        <taxon>Bacillati</taxon>
        <taxon>Bacillota</taxon>
        <taxon>Bacilli</taxon>
        <taxon>Bacillales</taxon>
        <taxon>Bacillaceae</taxon>
        <taxon>Evansella</taxon>
    </lineage>
</organism>
<accession>A0ABS6JZ03</accession>
<sequence length="274" mass="32259">MANNSVRLSLVRLKDIIPIYTESVSKKSLSVMINTLKQGDDFECKMVTEKDKEGKHWLKYGYSQYLAYMEVLSLEDEVTCLEKPYSNQTKQRIDILRNMFGNNKSAWVDKHKIICDLVEKNKSLIFIANEVGVSKKDIEQYLVHPDIPSWVIDAAVKNNASFITIENVRKLELPVSIKHWLYKKAVRKRNDGRLTHDKLEKVKWLLILEKFSKLNNLQKKNMVEEAFYFREKLENVWLEAIEGLEYKYDFSNLSYSFSPRSKTKEKKLIVLHKK</sequence>
<dbReference type="RefSeq" id="WP_088073862.1">
    <property type="nucleotide sequence ID" value="NZ_JAHQCR010000087.1"/>
</dbReference>
<dbReference type="EMBL" id="JAHQCR010000087">
    <property type="protein sequence ID" value="MBU9723819.1"/>
    <property type="molecule type" value="Genomic_DNA"/>
</dbReference>
<comment type="caution">
    <text evidence="1">The sequence shown here is derived from an EMBL/GenBank/DDBJ whole genome shotgun (WGS) entry which is preliminary data.</text>
</comment>
<name>A0ABS6JZ03_9BACI</name>
<proteinExistence type="predicted"/>
<protein>
    <submittedName>
        <fullName evidence="1">Uncharacterized protein</fullName>
    </submittedName>
</protein>
<evidence type="ECO:0000313" key="2">
    <source>
        <dbReference type="Proteomes" id="UP000790580"/>
    </source>
</evidence>
<evidence type="ECO:0000313" key="1">
    <source>
        <dbReference type="EMBL" id="MBU9723819.1"/>
    </source>
</evidence>